<dbReference type="Proteomes" id="UP000886687">
    <property type="component" value="Unassembled WGS sequence"/>
</dbReference>
<evidence type="ECO:0008006" key="3">
    <source>
        <dbReference type="Google" id="ProtNLM"/>
    </source>
</evidence>
<protein>
    <recommendedName>
        <fullName evidence="3">Lipoprotein</fullName>
    </recommendedName>
</protein>
<dbReference type="AlphaFoldDB" id="A0A9E4K235"/>
<accession>A0A9E4K235</accession>
<proteinExistence type="predicted"/>
<comment type="caution">
    <text evidence="1">The sequence shown here is derived from an EMBL/GenBank/DDBJ whole genome shotgun (WGS) entry which is preliminary data.</text>
</comment>
<gene>
    <name evidence="1" type="ORF">JAZ04_04970</name>
</gene>
<organism evidence="1 2">
    <name type="scientific">Candidatus Thiodiazotropha lotti</name>
    <dbReference type="NCBI Taxonomy" id="2792787"/>
    <lineage>
        <taxon>Bacteria</taxon>
        <taxon>Pseudomonadati</taxon>
        <taxon>Pseudomonadota</taxon>
        <taxon>Gammaproteobacteria</taxon>
        <taxon>Chromatiales</taxon>
        <taxon>Sedimenticolaceae</taxon>
        <taxon>Candidatus Thiodiazotropha</taxon>
    </lineage>
</organism>
<name>A0A9E4K235_9GAMM</name>
<dbReference type="PROSITE" id="PS51257">
    <property type="entry name" value="PROKAR_LIPOPROTEIN"/>
    <property type="match status" value="1"/>
</dbReference>
<reference evidence="1" key="1">
    <citation type="journal article" date="2021" name="Proc. Natl. Acad. Sci. U.S.A.">
        <title>Global biogeography of chemosynthetic symbionts reveals both localized and globally distributed symbiont groups. .</title>
        <authorList>
            <person name="Osvatic J.T."/>
            <person name="Wilkins L.G.E."/>
            <person name="Leibrecht L."/>
            <person name="Leray M."/>
            <person name="Zauner S."/>
            <person name="Polzin J."/>
            <person name="Camacho Y."/>
            <person name="Gros O."/>
            <person name="van Gils J.A."/>
            <person name="Eisen J.A."/>
            <person name="Petersen J.M."/>
            <person name="Yuen B."/>
        </authorList>
    </citation>
    <scope>NUCLEOTIDE SEQUENCE</scope>
    <source>
        <strain evidence="1">MAGL173</strain>
    </source>
</reference>
<evidence type="ECO:0000313" key="2">
    <source>
        <dbReference type="Proteomes" id="UP000886687"/>
    </source>
</evidence>
<dbReference type="EMBL" id="JAEPDI010000002">
    <property type="protein sequence ID" value="MCG7938196.1"/>
    <property type="molecule type" value="Genomic_DNA"/>
</dbReference>
<sequence>MLKVIHNIYKLIFPLLGTLLIGACVSTTDDDTESESRQEAAKKIRANMWLTPDCLQDNSGQYYRGLYKFTDDGEILSGEQGFQDASCSTKTNETTQPRTFSGSYAVLDSETLEDGTDGFSFDYSIETRNILAYFRMTDSETLCFSNNLEFRADVVNIETGSVDPRVDYRNCLTLNRSSDDNDPDPNPNPGPAVNLQGVWVLSTQCRVNDAGNHYYWLVDFTQDNRVLEAYAFFNNTDCSGTTTATDFSDINLTYTDQGEATLPDGRKGHQMRLIQGVNSFDGYYTFDAQNRLCISHSFTLTRTDNDSTELDYNNCFSRPD</sequence>
<evidence type="ECO:0000313" key="1">
    <source>
        <dbReference type="EMBL" id="MCG7938196.1"/>
    </source>
</evidence>